<proteinExistence type="predicted"/>
<dbReference type="EMBL" id="MU006222">
    <property type="protein sequence ID" value="KAF2828563.1"/>
    <property type="molecule type" value="Genomic_DNA"/>
</dbReference>
<feature type="region of interest" description="Disordered" evidence="1">
    <location>
        <begin position="96"/>
        <end position="125"/>
    </location>
</feature>
<dbReference type="AlphaFoldDB" id="A0A6A7A5Y4"/>
<protein>
    <submittedName>
        <fullName evidence="2">Uncharacterized protein</fullName>
    </submittedName>
</protein>
<evidence type="ECO:0000313" key="2">
    <source>
        <dbReference type="EMBL" id="KAF2828563.1"/>
    </source>
</evidence>
<gene>
    <name evidence="2" type="ORF">CC86DRAFT_194956</name>
</gene>
<evidence type="ECO:0000313" key="3">
    <source>
        <dbReference type="Proteomes" id="UP000799424"/>
    </source>
</evidence>
<keyword evidence="3" id="KW-1185">Reference proteome</keyword>
<name>A0A6A7A5Y4_9PLEO</name>
<organism evidence="2 3">
    <name type="scientific">Ophiobolus disseminans</name>
    <dbReference type="NCBI Taxonomy" id="1469910"/>
    <lineage>
        <taxon>Eukaryota</taxon>
        <taxon>Fungi</taxon>
        <taxon>Dikarya</taxon>
        <taxon>Ascomycota</taxon>
        <taxon>Pezizomycotina</taxon>
        <taxon>Dothideomycetes</taxon>
        <taxon>Pleosporomycetidae</taxon>
        <taxon>Pleosporales</taxon>
        <taxon>Pleosporineae</taxon>
        <taxon>Phaeosphaeriaceae</taxon>
        <taxon>Ophiobolus</taxon>
    </lineage>
</organism>
<evidence type="ECO:0000256" key="1">
    <source>
        <dbReference type="SAM" id="MobiDB-lite"/>
    </source>
</evidence>
<reference evidence="2" key="1">
    <citation type="journal article" date="2020" name="Stud. Mycol.">
        <title>101 Dothideomycetes genomes: a test case for predicting lifestyles and emergence of pathogens.</title>
        <authorList>
            <person name="Haridas S."/>
            <person name="Albert R."/>
            <person name="Binder M."/>
            <person name="Bloem J."/>
            <person name="Labutti K."/>
            <person name="Salamov A."/>
            <person name="Andreopoulos B."/>
            <person name="Baker S."/>
            <person name="Barry K."/>
            <person name="Bills G."/>
            <person name="Bluhm B."/>
            <person name="Cannon C."/>
            <person name="Castanera R."/>
            <person name="Culley D."/>
            <person name="Daum C."/>
            <person name="Ezra D."/>
            <person name="Gonzalez J."/>
            <person name="Henrissat B."/>
            <person name="Kuo A."/>
            <person name="Liang C."/>
            <person name="Lipzen A."/>
            <person name="Lutzoni F."/>
            <person name="Magnuson J."/>
            <person name="Mondo S."/>
            <person name="Nolan M."/>
            <person name="Ohm R."/>
            <person name="Pangilinan J."/>
            <person name="Park H.-J."/>
            <person name="Ramirez L."/>
            <person name="Alfaro M."/>
            <person name="Sun H."/>
            <person name="Tritt A."/>
            <person name="Yoshinaga Y."/>
            <person name="Zwiers L.-H."/>
            <person name="Turgeon B."/>
            <person name="Goodwin S."/>
            <person name="Spatafora J."/>
            <person name="Crous P."/>
            <person name="Grigoriev I."/>
        </authorList>
    </citation>
    <scope>NUCLEOTIDE SEQUENCE</scope>
    <source>
        <strain evidence="2">CBS 113818</strain>
    </source>
</reference>
<accession>A0A6A7A5Y4</accession>
<feature type="compositionally biased region" description="Polar residues" evidence="1">
    <location>
        <begin position="105"/>
        <end position="115"/>
    </location>
</feature>
<sequence length="187" mass="20650">MSRSRVAGHEATSEDLRICHGVKESKWAWCKRAVQHRHSAPASTAIGRPLGKCHKSRSGSEFNSAQLRSAHLTAPQHLRSESRSASHYTGFAAWNGARGRAKTPPVSSTSSLNADQDQRHDASGKCFHTEASTASRRRSYPSCLQSNLWFLEQPHDHSHEAWGKRRGSVLHTLPQTPPVALGHNFGF</sequence>
<feature type="region of interest" description="Disordered" evidence="1">
    <location>
        <begin position="39"/>
        <end position="64"/>
    </location>
</feature>
<dbReference type="Proteomes" id="UP000799424">
    <property type="component" value="Unassembled WGS sequence"/>
</dbReference>